<reference evidence="4 5" key="1">
    <citation type="journal article" date="2015" name="Genome Announc.">
        <title>Draft Genome Sequence of Norvancomycin-Producing Strain Amycolatopsis orientalis CPCC200066.</title>
        <authorList>
            <person name="Lei X."/>
            <person name="Yuan F."/>
            <person name="Shi Y."/>
            <person name="Li X."/>
            <person name="Wang L."/>
            <person name="Hong B."/>
        </authorList>
    </citation>
    <scope>NUCLEOTIDE SEQUENCE [LARGE SCALE GENOMIC DNA]</scope>
    <source>
        <strain evidence="4 5">B-37</strain>
    </source>
</reference>
<dbReference type="InterPro" id="IPR041698">
    <property type="entry name" value="Methyltransf_25"/>
</dbReference>
<evidence type="ECO:0000259" key="3">
    <source>
        <dbReference type="Pfam" id="PF13649"/>
    </source>
</evidence>
<evidence type="ECO:0000256" key="2">
    <source>
        <dbReference type="ARBA" id="ARBA00022679"/>
    </source>
</evidence>
<keyword evidence="2" id="KW-0808">Transferase</keyword>
<gene>
    <name evidence="4" type="ORF">SD37_26910</name>
</gene>
<dbReference type="InterPro" id="IPR029063">
    <property type="entry name" value="SAM-dependent_MTases_sf"/>
</dbReference>
<sequence>MYTYPDVDDRITLRFIDEAEPYPGYWARSDERAMARAANRLAKLLGPRETVAALDVGCGPGRMLSWLARLAGTIVAIDPDAARLARATEMAAALGDSAGIETRVSTVDEVTEGPFDLVLCSHIIQHIPTTELVPLLNRLRELTAPDGVLVLTYTRAPVGAERFTLDRVTGGGVESLDVDQARFDEAAQGRLAEKVLPIHYRDPIQLAQLGRRLGWSEVWSWSFHVLQDSPRFRAVADRDELVNATPALLRKFGRDAVALWRPQTATGAFPDADNARR</sequence>
<dbReference type="EMBL" id="CP016174">
    <property type="protein sequence ID" value="ANN18895.1"/>
    <property type="molecule type" value="Genomic_DNA"/>
</dbReference>
<dbReference type="Gene3D" id="3.40.50.150">
    <property type="entry name" value="Vaccinia Virus protein VP39"/>
    <property type="match status" value="1"/>
</dbReference>
<evidence type="ECO:0000313" key="4">
    <source>
        <dbReference type="EMBL" id="ANN18895.1"/>
    </source>
</evidence>
<evidence type="ECO:0000313" key="5">
    <source>
        <dbReference type="Proteomes" id="UP000093695"/>
    </source>
</evidence>
<keyword evidence="1" id="KW-0489">Methyltransferase</keyword>
<name>A0A193C3E2_AMYOR</name>
<keyword evidence="5" id="KW-1185">Reference proteome</keyword>
<dbReference type="AlphaFoldDB" id="A0A193C3E2"/>
<dbReference type="SUPFAM" id="SSF53335">
    <property type="entry name" value="S-adenosyl-L-methionine-dependent methyltransferases"/>
    <property type="match status" value="1"/>
</dbReference>
<dbReference type="PANTHER" id="PTHR43861">
    <property type="entry name" value="TRANS-ACONITATE 2-METHYLTRANSFERASE-RELATED"/>
    <property type="match status" value="1"/>
</dbReference>
<evidence type="ECO:0000256" key="1">
    <source>
        <dbReference type="ARBA" id="ARBA00022603"/>
    </source>
</evidence>
<organism evidence="4 5">
    <name type="scientific">Amycolatopsis orientalis</name>
    <name type="common">Nocardia orientalis</name>
    <dbReference type="NCBI Taxonomy" id="31958"/>
    <lineage>
        <taxon>Bacteria</taxon>
        <taxon>Bacillati</taxon>
        <taxon>Actinomycetota</taxon>
        <taxon>Actinomycetes</taxon>
        <taxon>Pseudonocardiales</taxon>
        <taxon>Pseudonocardiaceae</taxon>
        <taxon>Amycolatopsis</taxon>
    </lineage>
</organism>
<protein>
    <recommendedName>
        <fullName evidence="3">Methyltransferase domain-containing protein</fullName>
    </recommendedName>
</protein>
<dbReference type="PANTHER" id="PTHR43861:SF1">
    <property type="entry name" value="TRANS-ACONITATE 2-METHYLTRANSFERASE"/>
    <property type="match status" value="1"/>
</dbReference>
<dbReference type="Proteomes" id="UP000093695">
    <property type="component" value="Chromosome"/>
</dbReference>
<dbReference type="CDD" id="cd02440">
    <property type="entry name" value="AdoMet_MTases"/>
    <property type="match status" value="1"/>
</dbReference>
<dbReference type="STRING" id="31958.SD37_26910"/>
<feature type="domain" description="Methyltransferase" evidence="3">
    <location>
        <begin position="54"/>
        <end position="147"/>
    </location>
</feature>
<dbReference type="Pfam" id="PF13649">
    <property type="entry name" value="Methyltransf_25"/>
    <property type="match status" value="1"/>
</dbReference>
<dbReference type="RefSeq" id="WP_044849917.1">
    <property type="nucleotide sequence ID" value="NZ_CP016174.1"/>
</dbReference>
<accession>A0A193C3E2</accession>
<dbReference type="GO" id="GO:0032259">
    <property type="term" value="P:methylation"/>
    <property type="evidence" value="ECO:0007669"/>
    <property type="project" value="UniProtKB-KW"/>
</dbReference>
<dbReference type="GO" id="GO:0008168">
    <property type="term" value="F:methyltransferase activity"/>
    <property type="evidence" value="ECO:0007669"/>
    <property type="project" value="UniProtKB-KW"/>
</dbReference>
<proteinExistence type="predicted"/>
<dbReference type="KEGG" id="aori:SD37_26910"/>